<dbReference type="PANTHER" id="PTHR43656:SF5">
    <property type="entry name" value="NADH:FLAVIN OXIDOREDUCTASE_NADH OXIDASE N-TERMINAL DOMAIN-CONTAINING PROTEIN"/>
    <property type="match status" value="1"/>
</dbReference>
<name>A0A3P7JJD3_STRVU</name>
<dbReference type="InterPro" id="IPR001155">
    <property type="entry name" value="OxRdtase_FMN_N"/>
</dbReference>
<sequence length="277" mass="30871">MVAVGKVYARLPAKPVDVSVLGQKLTFRNGRIAQNRFLKAALTERISSWDPNLKKRGIPSQRIINLYDKWGHGGFGMILTGNVCVDPYNLEAAGNAIFSKENDCPALREICKEWAKTMKQDGALAIVQLSHAGRQTPELINPHPFSCSDVQLTAKRRFMGFGKPIPLSVEQIKSEVIDRFVFAAKFAYEQGFDGVQIHAAHGYLLSQFMSPLTNKRTDRYGGSAKNRMRVIQEIFEGIREEISASTGFLVGIKTNSVEFQDNGLNVDDAKLMCELME</sequence>
<keyword evidence="2" id="KW-0560">Oxidoreductase</keyword>
<dbReference type="PANTHER" id="PTHR43656">
    <property type="entry name" value="BINDING OXIDOREDUCTASE, PUTATIVE (AFU_ORTHOLOGUE AFUA_2G08260)-RELATED"/>
    <property type="match status" value="1"/>
</dbReference>
<dbReference type="GO" id="GO:0016491">
    <property type="term" value="F:oxidoreductase activity"/>
    <property type="evidence" value="ECO:0007669"/>
    <property type="project" value="UniProtKB-KW"/>
</dbReference>
<gene>
    <name evidence="4" type="ORF">SVUK_LOCUS13482</name>
</gene>
<dbReference type="SUPFAM" id="SSF51395">
    <property type="entry name" value="FMN-linked oxidoreductases"/>
    <property type="match status" value="1"/>
</dbReference>
<dbReference type="Proteomes" id="UP000270094">
    <property type="component" value="Unassembled WGS sequence"/>
</dbReference>
<dbReference type="InterPro" id="IPR051799">
    <property type="entry name" value="NADH_flavin_oxidoreductase"/>
</dbReference>
<keyword evidence="5" id="KW-1185">Reference proteome</keyword>
<organism evidence="4 5">
    <name type="scientific">Strongylus vulgaris</name>
    <name type="common">Blood worm</name>
    <dbReference type="NCBI Taxonomy" id="40348"/>
    <lineage>
        <taxon>Eukaryota</taxon>
        <taxon>Metazoa</taxon>
        <taxon>Ecdysozoa</taxon>
        <taxon>Nematoda</taxon>
        <taxon>Chromadorea</taxon>
        <taxon>Rhabditida</taxon>
        <taxon>Rhabditina</taxon>
        <taxon>Rhabditomorpha</taxon>
        <taxon>Strongyloidea</taxon>
        <taxon>Strongylidae</taxon>
        <taxon>Strongylus</taxon>
    </lineage>
</organism>
<keyword evidence="1" id="KW-0285">Flavoprotein</keyword>
<evidence type="ECO:0000313" key="4">
    <source>
        <dbReference type="EMBL" id="VDM78484.1"/>
    </source>
</evidence>
<dbReference type="Gene3D" id="3.20.20.70">
    <property type="entry name" value="Aldolase class I"/>
    <property type="match status" value="1"/>
</dbReference>
<protein>
    <recommendedName>
        <fullName evidence="3">NADH:flavin oxidoreductase/NADH oxidase N-terminal domain-containing protein</fullName>
    </recommendedName>
</protein>
<dbReference type="GO" id="GO:0010181">
    <property type="term" value="F:FMN binding"/>
    <property type="evidence" value="ECO:0007669"/>
    <property type="project" value="InterPro"/>
</dbReference>
<feature type="non-terminal residue" evidence="4">
    <location>
        <position position="277"/>
    </location>
</feature>
<feature type="domain" description="NADH:flavin oxidoreductase/NADH oxidase N-terminal" evidence="3">
    <location>
        <begin position="34"/>
        <end position="267"/>
    </location>
</feature>
<evidence type="ECO:0000259" key="3">
    <source>
        <dbReference type="Pfam" id="PF00724"/>
    </source>
</evidence>
<dbReference type="InterPro" id="IPR013785">
    <property type="entry name" value="Aldolase_TIM"/>
</dbReference>
<dbReference type="AlphaFoldDB" id="A0A3P7JJD3"/>
<evidence type="ECO:0000256" key="2">
    <source>
        <dbReference type="ARBA" id="ARBA00023002"/>
    </source>
</evidence>
<dbReference type="Pfam" id="PF00724">
    <property type="entry name" value="Oxidored_FMN"/>
    <property type="match status" value="1"/>
</dbReference>
<evidence type="ECO:0000256" key="1">
    <source>
        <dbReference type="ARBA" id="ARBA00022630"/>
    </source>
</evidence>
<dbReference type="EMBL" id="UYYB01102120">
    <property type="protein sequence ID" value="VDM78484.1"/>
    <property type="molecule type" value="Genomic_DNA"/>
</dbReference>
<accession>A0A3P7JJD3</accession>
<evidence type="ECO:0000313" key="5">
    <source>
        <dbReference type="Proteomes" id="UP000270094"/>
    </source>
</evidence>
<proteinExistence type="predicted"/>
<dbReference type="OrthoDB" id="1663137at2759"/>
<reference evidence="4 5" key="1">
    <citation type="submission" date="2018-11" db="EMBL/GenBank/DDBJ databases">
        <authorList>
            <consortium name="Pathogen Informatics"/>
        </authorList>
    </citation>
    <scope>NUCLEOTIDE SEQUENCE [LARGE SCALE GENOMIC DNA]</scope>
</reference>